<evidence type="ECO:0000313" key="1">
    <source>
        <dbReference type="EMBL" id="MRX42300.1"/>
    </source>
</evidence>
<gene>
    <name evidence="1" type="ORF">GJR97_01005</name>
</gene>
<evidence type="ECO:0000313" key="2">
    <source>
        <dbReference type="Proteomes" id="UP000476511"/>
    </source>
</evidence>
<protein>
    <recommendedName>
        <fullName evidence="3">2'-5' RNA ligase family protein</fullName>
    </recommendedName>
</protein>
<dbReference type="RefSeq" id="WP_154344699.1">
    <property type="nucleotide sequence ID" value="NZ_WKJD01000003.1"/>
</dbReference>
<dbReference type="Proteomes" id="UP000476511">
    <property type="component" value="Unassembled WGS sequence"/>
</dbReference>
<dbReference type="EMBL" id="WKJD01000003">
    <property type="protein sequence ID" value="MRX42300.1"/>
    <property type="molecule type" value="Genomic_DNA"/>
</dbReference>
<dbReference type="Gene3D" id="3.90.1140.10">
    <property type="entry name" value="Cyclic phosphodiesterase"/>
    <property type="match status" value="1"/>
</dbReference>
<dbReference type="Pfam" id="PF13563">
    <property type="entry name" value="2_5_RNA_ligase2"/>
    <property type="match status" value="1"/>
</dbReference>
<reference evidence="1 2" key="1">
    <citation type="submission" date="2019-11" db="EMBL/GenBank/DDBJ databases">
        <title>Agromyces kandeliae sp. nov., isolated from mangrove soil.</title>
        <authorList>
            <person name="Wang R."/>
        </authorList>
    </citation>
    <scope>NUCLEOTIDE SEQUENCE [LARGE SCALE GENOMIC DNA]</scope>
    <source>
        <strain evidence="1 2">Q22</strain>
    </source>
</reference>
<accession>A0A6L5QWZ3</accession>
<dbReference type="AlphaFoldDB" id="A0A6L5QWZ3"/>
<name>A0A6L5QWZ3_9MICO</name>
<evidence type="ECO:0008006" key="3">
    <source>
        <dbReference type="Google" id="ProtNLM"/>
    </source>
</evidence>
<dbReference type="SUPFAM" id="SSF55144">
    <property type="entry name" value="LigT-like"/>
    <property type="match status" value="1"/>
</dbReference>
<proteinExistence type="predicted"/>
<organism evidence="1 2">
    <name type="scientific">Agromyces kandeliae</name>
    <dbReference type="NCBI Taxonomy" id="2666141"/>
    <lineage>
        <taxon>Bacteria</taxon>
        <taxon>Bacillati</taxon>
        <taxon>Actinomycetota</taxon>
        <taxon>Actinomycetes</taxon>
        <taxon>Micrococcales</taxon>
        <taxon>Microbacteriaceae</taxon>
        <taxon>Agromyces</taxon>
    </lineage>
</organism>
<sequence length="157" mass="17122">MGRYAVVLPIDRLEVGGSFPVSAWPLHVTVVEPFETDHGTAWVADLIGPVLHGRRPIEASAFDRAMFGRHRDVPVTLVRDDGPLGAMRTRLLDALRDADIDVARARADYRPHVTDTAHGSVPPGRSVRLAQVALVDLRPPEGRAMRSIAAIWPLAAD</sequence>
<dbReference type="InterPro" id="IPR009097">
    <property type="entry name" value="Cyclic_Pdiesterase"/>
</dbReference>
<comment type="caution">
    <text evidence="1">The sequence shown here is derived from an EMBL/GenBank/DDBJ whole genome shotgun (WGS) entry which is preliminary data.</text>
</comment>
<keyword evidence="2" id="KW-1185">Reference proteome</keyword>